<feature type="region of interest" description="Disordered" evidence="1">
    <location>
        <begin position="1"/>
        <end position="39"/>
    </location>
</feature>
<sequence length="127" mass="14581">MATAINRRNLPPRRGAPPSTTRRRQVASHIHKVMHGRARPHPQFRFTLIRKQIQGKVIPALRVSSASGKETHEFRLTPEQERKIIERWNKMKQPGKTSKVISRTLVRTVALDPDVIAHGLKEILLHL</sequence>
<proteinExistence type="predicted"/>
<accession>A0A8T4C751</accession>
<dbReference type="AlphaFoldDB" id="A0A8T4C751"/>
<evidence type="ECO:0000256" key="1">
    <source>
        <dbReference type="SAM" id="MobiDB-lite"/>
    </source>
</evidence>
<protein>
    <submittedName>
        <fullName evidence="2">Uncharacterized protein</fullName>
    </submittedName>
</protein>
<organism evidence="2 3">
    <name type="scientific">Candidatus Iainarchaeum sp</name>
    <dbReference type="NCBI Taxonomy" id="3101447"/>
    <lineage>
        <taxon>Archaea</taxon>
        <taxon>Candidatus Iainarchaeota</taxon>
        <taxon>Candidatus Iainarchaeia</taxon>
        <taxon>Candidatus Iainarchaeales</taxon>
        <taxon>Candidatus Iainarchaeaceae</taxon>
        <taxon>Candidatus Iainarchaeum</taxon>
    </lineage>
</organism>
<gene>
    <name evidence="2" type="ORF">FJY86_03160</name>
</gene>
<dbReference type="Proteomes" id="UP000774699">
    <property type="component" value="Unassembled WGS sequence"/>
</dbReference>
<dbReference type="EMBL" id="VGJJ01000022">
    <property type="protein sequence ID" value="MBM3282313.1"/>
    <property type="molecule type" value="Genomic_DNA"/>
</dbReference>
<evidence type="ECO:0000313" key="3">
    <source>
        <dbReference type="Proteomes" id="UP000774699"/>
    </source>
</evidence>
<feature type="compositionally biased region" description="Basic residues" evidence="1">
    <location>
        <begin position="21"/>
        <end position="39"/>
    </location>
</feature>
<name>A0A8T4C751_9ARCH</name>
<evidence type="ECO:0000313" key="2">
    <source>
        <dbReference type="EMBL" id="MBM3282313.1"/>
    </source>
</evidence>
<comment type="caution">
    <text evidence="2">The sequence shown here is derived from an EMBL/GenBank/DDBJ whole genome shotgun (WGS) entry which is preliminary data.</text>
</comment>
<reference evidence="2" key="1">
    <citation type="submission" date="2019-03" db="EMBL/GenBank/DDBJ databases">
        <title>Lake Tanganyika Metagenome-Assembled Genomes (MAGs).</title>
        <authorList>
            <person name="Tran P."/>
        </authorList>
    </citation>
    <scope>NUCLEOTIDE SEQUENCE</scope>
    <source>
        <strain evidence="2">M_DeepCast_50m_m2_156</strain>
    </source>
</reference>